<dbReference type="PANTHER" id="PTHR21600">
    <property type="entry name" value="MITOCHONDRIAL RNA PSEUDOURIDINE SYNTHASE"/>
    <property type="match status" value="1"/>
</dbReference>
<name>A0A1E3W4C3_9HYPH</name>
<keyword evidence="3 7" id="KW-0413">Isomerase</keyword>
<evidence type="ECO:0000256" key="2">
    <source>
        <dbReference type="ARBA" id="ARBA00022884"/>
    </source>
</evidence>
<dbReference type="InterPro" id="IPR006145">
    <property type="entry name" value="PsdUridine_synth_RsuA/RluA"/>
</dbReference>
<dbReference type="InterPro" id="IPR006224">
    <property type="entry name" value="PsdUridine_synth_RluA-like_CS"/>
</dbReference>
<dbReference type="InterPro" id="IPR020103">
    <property type="entry name" value="PsdUridine_synth_cat_dom_sf"/>
</dbReference>
<feature type="domain" description="Pseudouridine synthase RsuA/RluA-like" evidence="8">
    <location>
        <begin position="49"/>
        <end position="215"/>
    </location>
</feature>
<comment type="caution">
    <text evidence="9">The sequence shown here is derived from an EMBL/GenBank/DDBJ whole genome shotgun (WGS) entry which is preliminary data.</text>
</comment>
<keyword evidence="10" id="KW-1185">Reference proteome</keyword>
<evidence type="ECO:0000259" key="8">
    <source>
        <dbReference type="Pfam" id="PF00849"/>
    </source>
</evidence>
<feature type="active site" evidence="6">
    <location>
        <position position="99"/>
    </location>
</feature>
<dbReference type="GO" id="GO:0160140">
    <property type="term" value="F:23S rRNA pseudouridine(1911/1915/1917) synthase activity"/>
    <property type="evidence" value="ECO:0007669"/>
    <property type="project" value="UniProtKB-EC"/>
</dbReference>
<dbReference type="Proteomes" id="UP000095042">
    <property type="component" value="Unassembled WGS sequence"/>
</dbReference>
<evidence type="ECO:0000256" key="6">
    <source>
        <dbReference type="PIRSR" id="PIRSR606225-1"/>
    </source>
</evidence>
<protein>
    <recommendedName>
        <fullName evidence="7">Pseudouridine synthase</fullName>
        <ecNumber evidence="7">5.4.99.-</ecNumber>
    </recommendedName>
</protein>
<dbReference type="PROSITE" id="PS01129">
    <property type="entry name" value="PSI_RLU"/>
    <property type="match status" value="1"/>
</dbReference>
<proteinExistence type="inferred from homology"/>
<dbReference type="EMBL" id="LPWD01000433">
    <property type="protein sequence ID" value="ODS00643.1"/>
    <property type="molecule type" value="Genomic_DNA"/>
</dbReference>
<organism evidence="9 10">
    <name type="scientific">Methyloceanibacter marginalis</name>
    <dbReference type="NCBI Taxonomy" id="1774971"/>
    <lineage>
        <taxon>Bacteria</taxon>
        <taxon>Pseudomonadati</taxon>
        <taxon>Pseudomonadota</taxon>
        <taxon>Alphaproteobacteria</taxon>
        <taxon>Hyphomicrobiales</taxon>
        <taxon>Hyphomicrobiaceae</taxon>
        <taxon>Methyloceanibacter</taxon>
    </lineage>
</organism>
<sequence>MASSGATIEDVKYRVKPGESFELCLPPVADTTIGAEAIPLDVVYEDDALIVIDKPAGLVVHPGAGQPDGTLVNALVAHCGTSLSGIGGVARPGIVHRLDKDTSGLMVVAKTDQAHRALAEQFADHGRTGEMERGYLALVWGAPSRPHGRIVAPIGRHPTSRTKMAVLSEEKGREAATRWRVAETYGHGKDGPLAALVECTLETGRTHQVRVHLAHIGHPLVGDPLYGRGFKSKLGKLPEDARAKLAGLERQALHAARLTFVHPVTGTLMEFNSPLPEDLAEIAVTFKQL</sequence>
<comment type="catalytic activity">
    <reaction evidence="7">
        <text>a uridine in RNA = a pseudouridine in RNA</text>
        <dbReference type="Rhea" id="RHEA:48348"/>
        <dbReference type="Rhea" id="RHEA-COMP:12068"/>
        <dbReference type="Rhea" id="RHEA-COMP:12069"/>
        <dbReference type="ChEBI" id="CHEBI:65314"/>
        <dbReference type="ChEBI" id="CHEBI:65315"/>
    </reaction>
</comment>
<dbReference type="PANTHER" id="PTHR21600:SF44">
    <property type="entry name" value="RIBOSOMAL LARGE SUBUNIT PSEUDOURIDINE SYNTHASE D"/>
    <property type="match status" value="1"/>
</dbReference>
<comment type="similarity">
    <text evidence="1 7">Belongs to the pseudouridine synthase RluA family.</text>
</comment>
<reference evidence="9 10" key="1">
    <citation type="journal article" date="2016" name="Environ. Microbiol.">
        <title>New Methyloceanibacter diversity from North Sea sediments includes methanotroph containing solely the soluble methane monooxygenase.</title>
        <authorList>
            <person name="Vekeman B."/>
            <person name="Kerckhof F.M."/>
            <person name="Cremers G."/>
            <person name="de Vos P."/>
            <person name="Vandamme P."/>
            <person name="Boon N."/>
            <person name="Op den Camp H.J."/>
            <person name="Heylen K."/>
        </authorList>
    </citation>
    <scope>NUCLEOTIDE SEQUENCE [LARGE SCALE GENOMIC DNA]</scope>
    <source>
        <strain evidence="9 10">R-67177</strain>
    </source>
</reference>
<evidence type="ECO:0000256" key="4">
    <source>
        <dbReference type="ARBA" id="ARBA00036882"/>
    </source>
</evidence>
<comment type="catalytic activity">
    <reaction evidence="4">
        <text>uridine(1911/1915/1917) in 23S rRNA = pseudouridine(1911/1915/1917) in 23S rRNA</text>
        <dbReference type="Rhea" id="RHEA:42524"/>
        <dbReference type="Rhea" id="RHEA-COMP:10097"/>
        <dbReference type="Rhea" id="RHEA-COMP:10098"/>
        <dbReference type="ChEBI" id="CHEBI:65314"/>
        <dbReference type="ChEBI" id="CHEBI:65315"/>
        <dbReference type="EC" id="5.4.99.23"/>
    </reaction>
</comment>
<evidence type="ECO:0000256" key="5">
    <source>
        <dbReference type="ARBA" id="ARBA00056072"/>
    </source>
</evidence>
<evidence type="ECO:0000256" key="3">
    <source>
        <dbReference type="ARBA" id="ARBA00023235"/>
    </source>
</evidence>
<accession>A0A1E3W4C3</accession>
<dbReference type="NCBIfam" id="TIGR00005">
    <property type="entry name" value="rluA_subfam"/>
    <property type="match status" value="1"/>
</dbReference>
<dbReference type="AlphaFoldDB" id="A0A1E3W4C3"/>
<dbReference type="InterPro" id="IPR006225">
    <property type="entry name" value="PsdUridine_synth_RluC/D"/>
</dbReference>
<evidence type="ECO:0000256" key="1">
    <source>
        <dbReference type="ARBA" id="ARBA00010876"/>
    </source>
</evidence>
<dbReference type="EC" id="5.4.99.-" evidence="7"/>
<dbReference type="GO" id="GO:0003723">
    <property type="term" value="F:RNA binding"/>
    <property type="evidence" value="ECO:0007669"/>
    <property type="project" value="UniProtKB-KW"/>
</dbReference>
<dbReference type="Pfam" id="PF00849">
    <property type="entry name" value="PseudoU_synth_2"/>
    <property type="match status" value="1"/>
</dbReference>
<dbReference type="SUPFAM" id="SSF55120">
    <property type="entry name" value="Pseudouridine synthase"/>
    <property type="match status" value="1"/>
</dbReference>
<evidence type="ECO:0000256" key="7">
    <source>
        <dbReference type="RuleBase" id="RU362028"/>
    </source>
</evidence>
<dbReference type="CDD" id="cd02869">
    <property type="entry name" value="PseudoU_synth_RluA_like"/>
    <property type="match status" value="1"/>
</dbReference>
<evidence type="ECO:0000313" key="9">
    <source>
        <dbReference type="EMBL" id="ODS00643.1"/>
    </source>
</evidence>
<dbReference type="Gene3D" id="3.30.2350.10">
    <property type="entry name" value="Pseudouridine synthase"/>
    <property type="match status" value="1"/>
</dbReference>
<dbReference type="GO" id="GO:0000455">
    <property type="term" value="P:enzyme-directed rRNA pseudouridine synthesis"/>
    <property type="evidence" value="ECO:0007669"/>
    <property type="project" value="TreeGrafter"/>
</dbReference>
<dbReference type="FunFam" id="3.30.2350.10:FF:000006">
    <property type="entry name" value="Pseudouridine synthase"/>
    <property type="match status" value="1"/>
</dbReference>
<evidence type="ECO:0000313" key="10">
    <source>
        <dbReference type="Proteomes" id="UP000095042"/>
    </source>
</evidence>
<comment type="function">
    <text evidence="5">Responsible for synthesis of pseudouridine from uracil at positions 1911, 1915 and 1917 in 23S ribosomal RNA.</text>
</comment>
<dbReference type="InterPro" id="IPR050188">
    <property type="entry name" value="RluA_PseudoU_synthase"/>
</dbReference>
<gene>
    <name evidence="9" type="ORF">AUC71_03385</name>
</gene>
<keyword evidence="2" id="KW-0694">RNA-binding</keyword>